<proteinExistence type="predicted"/>
<protein>
    <submittedName>
        <fullName evidence="1">Uncharacterized protein</fullName>
    </submittedName>
</protein>
<comment type="caution">
    <text evidence="1">The sequence shown here is derived from an EMBL/GenBank/DDBJ whole genome shotgun (WGS) entry which is preliminary data.</text>
</comment>
<dbReference type="EMBL" id="LVEN01000013">
    <property type="protein sequence ID" value="OCB75550.1"/>
    <property type="molecule type" value="Genomic_DNA"/>
</dbReference>
<reference evidence="2" key="1">
    <citation type="submission" date="2016-03" db="EMBL/GenBank/DDBJ databases">
        <title>Draft genome sequence of Paenibacillus glacialis DSM 22343.</title>
        <authorList>
            <person name="Shin S.-K."/>
            <person name="Yi H."/>
        </authorList>
    </citation>
    <scope>NUCLEOTIDE SEQUENCE [LARGE SCALE GENOMIC DNA]</scope>
    <source>
        <strain evidence="2">CCUG 60099</strain>
    </source>
</reference>
<gene>
    <name evidence="1" type="ORF">FLP_08775</name>
</gene>
<sequence length="357" mass="41421">MNSTILHEQTQNSASNYIYNKVIDCLLSGSKEKGPMIEIMKNKFGKETYSQGVTSRKFKITDTYYNAGLTTYNLTTPKLIRQRQKHTFKTLKIASDNIIAANLIELYSQIDYPDESEILKRGKELCKAKKKNKKGKTYTMRNRHKNEYWKDHENRTFIEDNILLYKYLTDNGIMIPIVGDHKSGGRVVDCFTLMPSWIRAMIKIDGEPIVEVDYACLHPNIAISLYGGAQKYITHKSISDDTGIDKDIIKIEHLSFFNKQRAEMKKSPLYNYYTSTENRMIKNIINEKICLNYKITSQRLFEKEVEIMTEVIRRLNLEGINAGYVYDALFTTQKNVDRVREVMNRVASDLSIYTTAK</sequence>
<evidence type="ECO:0000313" key="1">
    <source>
        <dbReference type="EMBL" id="OCB75550.1"/>
    </source>
</evidence>
<name>A0ABX2XK55_9FLAO</name>
<organism evidence="1 2">
    <name type="scientific">Flavobacterium piscis</name>
    <dbReference type="NCBI Taxonomy" id="1114874"/>
    <lineage>
        <taxon>Bacteria</taxon>
        <taxon>Pseudomonadati</taxon>
        <taxon>Bacteroidota</taxon>
        <taxon>Flavobacteriia</taxon>
        <taxon>Flavobacteriales</taxon>
        <taxon>Flavobacteriaceae</taxon>
        <taxon>Flavobacterium</taxon>
    </lineage>
</organism>
<keyword evidence="2" id="KW-1185">Reference proteome</keyword>
<dbReference type="Proteomes" id="UP000093343">
    <property type="component" value="Unassembled WGS sequence"/>
</dbReference>
<accession>A0ABX2XK55</accession>
<evidence type="ECO:0000313" key="2">
    <source>
        <dbReference type="Proteomes" id="UP000093343"/>
    </source>
</evidence>